<dbReference type="EMBL" id="BJYZ01000002">
    <property type="protein sequence ID" value="GEO36609.1"/>
    <property type="molecule type" value="Genomic_DNA"/>
</dbReference>
<organism evidence="6 7">
    <name type="scientific">Skermanella aerolata</name>
    <dbReference type="NCBI Taxonomy" id="393310"/>
    <lineage>
        <taxon>Bacteria</taxon>
        <taxon>Pseudomonadati</taxon>
        <taxon>Pseudomonadota</taxon>
        <taxon>Alphaproteobacteria</taxon>
        <taxon>Rhodospirillales</taxon>
        <taxon>Azospirillaceae</taxon>
        <taxon>Skermanella</taxon>
    </lineage>
</organism>
<comment type="similarity">
    <text evidence="1">Belongs to the LysR transcriptional regulatory family.</text>
</comment>
<proteinExistence type="inferred from homology"/>
<evidence type="ECO:0000259" key="5">
    <source>
        <dbReference type="PROSITE" id="PS50931"/>
    </source>
</evidence>
<name>A0A512DJG2_9PROT</name>
<dbReference type="InterPro" id="IPR058163">
    <property type="entry name" value="LysR-type_TF_proteobact-type"/>
</dbReference>
<dbReference type="PANTHER" id="PTHR30537:SF58">
    <property type="entry name" value="HTH-TYPE TRANSCRIPTIONAL REGULATOR PERR"/>
    <property type="match status" value="1"/>
</dbReference>
<dbReference type="PROSITE" id="PS50931">
    <property type="entry name" value="HTH_LYSR"/>
    <property type="match status" value="1"/>
</dbReference>
<keyword evidence="4" id="KW-0804">Transcription</keyword>
<dbReference type="InterPro" id="IPR005119">
    <property type="entry name" value="LysR_subst-bd"/>
</dbReference>
<sequence length="301" mass="32389">MRSLPSFFALRAFEAAARLGSFALASEELHLSPSAVSHQVRALEDYFGRKLFRRLSGQGVEPTLEGRQLLTRLTPVFDELEAACAALRPGPEAAAQALTLHCAPSFAAKWLGPRLPSFMARHPEISIRITASADPIDLTRRAEIDVAIAYGTKPAQPGVIAEPLGTELVTALIAPALDAASDFSGPGLPQDLILIDSAISPVRWDEWLALNGLNAAESAARPSFDRAAMAIAAAAQGVGVVLESTRLAAEELARRELVEMGGGRFRGMERELHFLSYRAAQRNVAKIAAFRSWLLQASAWN</sequence>
<dbReference type="Pfam" id="PF00126">
    <property type="entry name" value="HTH_1"/>
    <property type="match status" value="1"/>
</dbReference>
<comment type="caution">
    <text evidence="6">The sequence shown here is derived from an EMBL/GenBank/DDBJ whole genome shotgun (WGS) entry which is preliminary data.</text>
</comment>
<dbReference type="InterPro" id="IPR036388">
    <property type="entry name" value="WH-like_DNA-bd_sf"/>
</dbReference>
<evidence type="ECO:0000256" key="2">
    <source>
        <dbReference type="ARBA" id="ARBA00023015"/>
    </source>
</evidence>
<dbReference type="Gene3D" id="3.40.190.10">
    <property type="entry name" value="Periplasmic binding protein-like II"/>
    <property type="match status" value="2"/>
</dbReference>
<protein>
    <submittedName>
        <fullName evidence="6">Transcriptional regulator</fullName>
    </submittedName>
</protein>
<reference evidence="6 7" key="1">
    <citation type="submission" date="2019-07" db="EMBL/GenBank/DDBJ databases">
        <title>Whole genome shotgun sequence of Skermanella aerolata NBRC 106429.</title>
        <authorList>
            <person name="Hosoyama A."/>
            <person name="Uohara A."/>
            <person name="Ohji S."/>
            <person name="Ichikawa N."/>
        </authorList>
    </citation>
    <scope>NUCLEOTIDE SEQUENCE [LARGE SCALE GENOMIC DNA]</scope>
    <source>
        <strain evidence="6 7">NBRC 106429</strain>
    </source>
</reference>
<dbReference type="Gene3D" id="1.10.10.10">
    <property type="entry name" value="Winged helix-like DNA-binding domain superfamily/Winged helix DNA-binding domain"/>
    <property type="match status" value="1"/>
</dbReference>
<evidence type="ECO:0000256" key="4">
    <source>
        <dbReference type="ARBA" id="ARBA00023163"/>
    </source>
</evidence>
<dbReference type="GO" id="GO:0043565">
    <property type="term" value="F:sequence-specific DNA binding"/>
    <property type="evidence" value="ECO:0007669"/>
    <property type="project" value="TreeGrafter"/>
</dbReference>
<evidence type="ECO:0000256" key="1">
    <source>
        <dbReference type="ARBA" id="ARBA00009437"/>
    </source>
</evidence>
<gene>
    <name evidence="6" type="ORF">SAE02_07570</name>
</gene>
<keyword evidence="3" id="KW-0238">DNA-binding</keyword>
<dbReference type="InterPro" id="IPR036390">
    <property type="entry name" value="WH_DNA-bd_sf"/>
</dbReference>
<dbReference type="InterPro" id="IPR000847">
    <property type="entry name" value="LysR_HTH_N"/>
</dbReference>
<evidence type="ECO:0000313" key="7">
    <source>
        <dbReference type="Proteomes" id="UP000321523"/>
    </source>
</evidence>
<dbReference type="OrthoDB" id="9794694at2"/>
<dbReference type="SUPFAM" id="SSF53850">
    <property type="entry name" value="Periplasmic binding protein-like II"/>
    <property type="match status" value="1"/>
</dbReference>
<dbReference type="GO" id="GO:0006351">
    <property type="term" value="P:DNA-templated transcription"/>
    <property type="evidence" value="ECO:0007669"/>
    <property type="project" value="TreeGrafter"/>
</dbReference>
<dbReference type="AlphaFoldDB" id="A0A512DJG2"/>
<dbReference type="PRINTS" id="PR00039">
    <property type="entry name" value="HTHLYSR"/>
</dbReference>
<feature type="domain" description="HTH lysR-type" evidence="5">
    <location>
        <begin position="5"/>
        <end position="63"/>
    </location>
</feature>
<dbReference type="PANTHER" id="PTHR30537">
    <property type="entry name" value="HTH-TYPE TRANSCRIPTIONAL REGULATOR"/>
    <property type="match status" value="1"/>
</dbReference>
<dbReference type="RefSeq" id="WP_044425316.1">
    <property type="nucleotide sequence ID" value="NZ_BJYZ01000002.1"/>
</dbReference>
<accession>A0A512DJG2</accession>
<evidence type="ECO:0000313" key="6">
    <source>
        <dbReference type="EMBL" id="GEO36609.1"/>
    </source>
</evidence>
<keyword evidence="7" id="KW-1185">Reference proteome</keyword>
<dbReference type="SUPFAM" id="SSF46785">
    <property type="entry name" value="Winged helix' DNA-binding domain"/>
    <property type="match status" value="1"/>
</dbReference>
<dbReference type="Proteomes" id="UP000321523">
    <property type="component" value="Unassembled WGS sequence"/>
</dbReference>
<dbReference type="Pfam" id="PF03466">
    <property type="entry name" value="LysR_substrate"/>
    <property type="match status" value="1"/>
</dbReference>
<dbReference type="GO" id="GO:0003700">
    <property type="term" value="F:DNA-binding transcription factor activity"/>
    <property type="evidence" value="ECO:0007669"/>
    <property type="project" value="InterPro"/>
</dbReference>
<keyword evidence="2" id="KW-0805">Transcription regulation</keyword>
<evidence type="ECO:0000256" key="3">
    <source>
        <dbReference type="ARBA" id="ARBA00023125"/>
    </source>
</evidence>